<sequence>MRNPSPEAVIAKSYLDNKYLCTYHPFEQPEYPLSESHLVWMLEQITMEYMPRTKANRWLGYVQGVMVAKGFINVQDERNRTRPVFKGD</sequence>
<proteinExistence type="predicted"/>
<accession>A0A2H5BGY4</accession>
<keyword evidence="2" id="KW-1185">Reference proteome</keyword>
<dbReference type="Proteomes" id="UP000240962">
    <property type="component" value="Segment"/>
</dbReference>
<dbReference type="EMBL" id="MG649967">
    <property type="protein sequence ID" value="AUG85261.1"/>
    <property type="molecule type" value="Genomic_DNA"/>
</dbReference>
<protein>
    <submittedName>
        <fullName evidence="1">Uncharacterized protein</fullName>
    </submittedName>
</protein>
<name>A0A2H5BGY4_9CAUD</name>
<organism evidence="1 2">
    <name type="scientific">Vibrio phage Thalassa</name>
    <dbReference type="NCBI Taxonomy" id="2570301"/>
    <lineage>
        <taxon>Viruses</taxon>
        <taxon>Duplodnaviria</taxon>
        <taxon>Heunggongvirae</taxon>
        <taxon>Uroviricota</taxon>
        <taxon>Caudoviricetes</taxon>
        <taxon>Demerecviridae</taxon>
        <taxon>Ermolyevavirinae</taxon>
        <taxon>Thalassavirus</taxon>
        <taxon>Thalassavirus thalassa</taxon>
    </lineage>
</organism>
<evidence type="ECO:0000313" key="1">
    <source>
        <dbReference type="EMBL" id="AUG85261.1"/>
    </source>
</evidence>
<reference evidence="2" key="1">
    <citation type="submission" date="2017-12" db="EMBL/GenBank/DDBJ databases">
        <authorList>
            <person name="Page C.L."/>
            <person name="McFadden E.F."/>
            <person name="Syed A.X."/>
            <person name="Lafty E.M."/>
            <person name="Hyatt D.A."/>
            <person name="Farronato D.M."/>
            <person name="Dong S.Z."/>
            <person name="Apostolopoulos E.L."/>
            <person name="Broussard G.W."/>
        </authorList>
    </citation>
    <scope>NUCLEOTIDE SEQUENCE [LARGE SCALE GENOMIC DNA]</scope>
</reference>
<evidence type="ECO:0000313" key="2">
    <source>
        <dbReference type="Proteomes" id="UP000240962"/>
    </source>
</evidence>
<gene>
    <name evidence="1" type="ORF">THALASSA_59</name>
</gene>